<protein>
    <submittedName>
        <fullName evidence="2">Uncharacterized protein</fullName>
    </submittedName>
</protein>
<dbReference type="EnsemblPlants" id="novel_model_4844_5bd9a17a">
    <property type="protein sequence ID" value="cds.novel_model_4844_5bd9a17a"/>
    <property type="gene ID" value="novel_gene_2529_5bd9a17a"/>
</dbReference>
<name>A0A803R423_CANSA</name>
<dbReference type="AlphaFoldDB" id="A0A803R423"/>
<evidence type="ECO:0000313" key="2">
    <source>
        <dbReference type="EnsemblPlants" id="cds.novel_model_4844_5bd9a17a"/>
    </source>
</evidence>
<reference evidence="2" key="1">
    <citation type="submission" date="2018-11" db="EMBL/GenBank/DDBJ databases">
        <authorList>
            <person name="Grassa J C."/>
        </authorList>
    </citation>
    <scope>NUCLEOTIDE SEQUENCE [LARGE SCALE GENOMIC DNA]</scope>
</reference>
<dbReference type="Proteomes" id="UP000596661">
    <property type="component" value="Chromosome 6"/>
</dbReference>
<accession>A0A803R423</accession>
<evidence type="ECO:0000256" key="1">
    <source>
        <dbReference type="SAM" id="MobiDB-lite"/>
    </source>
</evidence>
<keyword evidence="3" id="KW-1185">Reference proteome</keyword>
<proteinExistence type="predicted"/>
<reference evidence="2" key="2">
    <citation type="submission" date="2021-03" db="UniProtKB">
        <authorList>
            <consortium name="EnsemblPlants"/>
        </authorList>
    </citation>
    <scope>IDENTIFICATION</scope>
</reference>
<sequence>MSLRRNKVEAEPRRIPAPINAKLLALSPIFLCCATGKSRVAEPPKVVVVGSRDKESERQLVGERSAEQESRGREAAGKSGKAGKMKRGSGFLCPNSHSRTFQIWNYFKYK</sequence>
<feature type="region of interest" description="Disordered" evidence="1">
    <location>
        <begin position="51"/>
        <end position="91"/>
    </location>
</feature>
<feature type="compositionally biased region" description="Basic and acidic residues" evidence="1">
    <location>
        <begin position="51"/>
        <end position="76"/>
    </location>
</feature>
<dbReference type="Gramene" id="novel_model_4844_5bd9a17a">
    <property type="protein sequence ID" value="cds.novel_model_4844_5bd9a17a"/>
    <property type="gene ID" value="novel_gene_2529_5bd9a17a"/>
</dbReference>
<dbReference type="EMBL" id="UZAU01000566">
    <property type="status" value="NOT_ANNOTATED_CDS"/>
    <property type="molecule type" value="Genomic_DNA"/>
</dbReference>
<evidence type="ECO:0000313" key="3">
    <source>
        <dbReference type="Proteomes" id="UP000596661"/>
    </source>
</evidence>
<organism evidence="2 3">
    <name type="scientific">Cannabis sativa</name>
    <name type="common">Hemp</name>
    <name type="synonym">Marijuana</name>
    <dbReference type="NCBI Taxonomy" id="3483"/>
    <lineage>
        <taxon>Eukaryota</taxon>
        <taxon>Viridiplantae</taxon>
        <taxon>Streptophyta</taxon>
        <taxon>Embryophyta</taxon>
        <taxon>Tracheophyta</taxon>
        <taxon>Spermatophyta</taxon>
        <taxon>Magnoliopsida</taxon>
        <taxon>eudicotyledons</taxon>
        <taxon>Gunneridae</taxon>
        <taxon>Pentapetalae</taxon>
        <taxon>rosids</taxon>
        <taxon>fabids</taxon>
        <taxon>Rosales</taxon>
        <taxon>Cannabaceae</taxon>
        <taxon>Cannabis</taxon>
    </lineage>
</organism>